<keyword evidence="3" id="KW-0560">Oxidoreductase</keyword>
<accession>A0A1H4IKV7</accession>
<dbReference type="CDD" id="cd19140">
    <property type="entry name" value="AKR_AKR3F3"/>
    <property type="match status" value="1"/>
</dbReference>
<dbReference type="PROSITE" id="PS00798">
    <property type="entry name" value="ALDOKETO_REDUCTASE_1"/>
    <property type="match status" value="1"/>
</dbReference>
<feature type="active site" description="Proton donor" evidence="5">
    <location>
        <position position="47"/>
    </location>
</feature>
<protein>
    <submittedName>
        <fullName evidence="9">Aldo/keto reductase</fullName>
    </submittedName>
</protein>
<organism evidence="9 10">
    <name type="scientific">Nitratireductor aquibiodomus</name>
    <dbReference type="NCBI Taxonomy" id="204799"/>
    <lineage>
        <taxon>Bacteria</taxon>
        <taxon>Pseudomonadati</taxon>
        <taxon>Pseudomonadota</taxon>
        <taxon>Alphaproteobacteria</taxon>
        <taxon>Hyphomicrobiales</taxon>
        <taxon>Phyllobacteriaceae</taxon>
        <taxon>Nitratireductor</taxon>
    </lineage>
</organism>
<dbReference type="PANTHER" id="PTHR43827">
    <property type="entry name" value="2,5-DIKETO-D-GLUCONIC ACID REDUCTASE"/>
    <property type="match status" value="1"/>
</dbReference>
<dbReference type="PROSITE" id="PS00063">
    <property type="entry name" value="ALDOKETO_REDUCTASE_3"/>
    <property type="match status" value="1"/>
</dbReference>
<evidence type="ECO:0000256" key="2">
    <source>
        <dbReference type="ARBA" id="ARBA00022857"/>
    </source>
</evidence>
<gene>
    <name evidence="9" type="ORF">SAMN05216452_0118</name>
</gene>
<feature type="binding site" evidence="6">
    <location>
        <position position="105"/>
    </location>
    <ligand>
        <name>substrate</name>
    </ligand>
</feature>
<dbReference type="AlphaFoldDB" id="A0A1H4IKV7"/>
<dbReference type="RefSeq" id="WP_090325912.1">
    <property type="nucleotide sequence ID" value="NZ_FNSL01000001.1"/>
</dbReference>
<reference evidence="10" key="1">
    <citation type="submission" date="2016-10" db="EMBL/GenBank/DDBJ databases">
        <authorList>
            <person name="Varghese N."/>
            <person name="Submissions S."/>
        </authorList>
    </citation>
    <scope>NUCLEOTIDE SEQUENCE [LARGE SCALE GENOMIC DNA]</scope>
    <source>
        <strain evidence="10">ES.061</strain>
    </source>
</reference>
<dbReference type="Pfam" id="PF00248">
    <property type="entry name" value="Aldo_ket_red"/>
    <property type="match status" value="1"/>
</dbReference>
<feature type="site" description="Lowers pKa of active site Tyr" evidence="7">
    <location>
        <position position="72"/>
    </location>
</feature>
<evidence type="ECO:0000256" key="4">
    <source>
        <dbReference type="ARBA" id="ARBA00049445"/>
    </source>
</evidence>
<evidence type="ECO:0000256" key="1">
    <source>
        <dbReference type="ARBA" id="ARBA00007905"/>
    </source>
</evidence>
<keyword evidence="2" id="KW-0521">NADP</keyword>
<name>A0A1H4IKV7_9HYPH</name>
<evidence type="ECO:0000256" key="3">
    <source>
        <dbReference type="ARBA" id="ARBA00023002"/>
    </source>
</evidence>
<dbReference type="FunFam" id="3.20.20.100:FF:000002">
    <property type="entry name" value="2,5-diketo-D-gluconic acid reductase A"/>
    <property type="match status" value="1"/>
</dbReference>
<dbReference type="InterPro" id="IPR018170">
    <property type="entry name" value="Aldo/ket_reductase_CS"/>
</dbReference>
<dbReference type="GO" id="GO:0051596">
    <property type="term" value="P:methylglyoxal catabolic process"/>
    <property type="evidence" value="ECO:0007669"/>
    <property type="project" value="TreeGrafter"/>
</dbReference>
<dbReference type="GO" id="GO:1990002">
    <property type="term" value="F:methylglyoxal reductase (NADPH) (acetol producing) activity"/>
    <property type="evidence" value="ECO:0007669"/>
    <property type="project" value="TreeGrafter"/>
</dbReference>
<proteinExistence type="inferred from homology"/>
<evidence type="ECO:0000313" key="10">
    <source>
        <dbReference type="Proteomes" id="UP000199064"/>
    </source>
</evidence>
<dbReference type="PIRSF" id="PIRSF000097">
    <property type="entry name" value="AKR"/>
    <property type="match status" value="1"/>
</dbReference>
<evidence type="ECO:0000313" key="9">
    <source>
        <dbReference type="EMBL" id="SEB34711.1"/>
    </source>
</evidence>
<comment type="catalytic activity">
    <reaction evidence="4">
        <text>hydroxyacetone + NADP(+) = methylglyoxal + NADPH + H(+)</text>
        <dbReference type="Rhea" id="RHEA:27986"/>
        <dbReference type="ChEBI" id="CHEBI:15378"/>
        <dbReference type="ChEBI" id="CHEBI:17158"/>
        <dbReference type="ChEBI" id="CHEBI:27957"/>
        <dbReference type="ChEBI" id="CHEBI:57783"/>
        <dbReference type="ChEBI" id="CHEBI:58349"/>
    </reaction>
</comment>
<evidence type="ECO:0000256" key="6">
    <source>
        <dbReference type="PIRSR" id="PIRSR000097-2"/>
    </source>
</evidence>
<dbReference type="PRINTS" id="PR00069">
    <property type="entry name" value="ALDKETRDTASE"/>
</dbReference>
<keyword evidence="10" id="KW-1185">Reference proteome</keyword>
<dbReference type="SUPFAM" id="SSF51430">
    <property type="entry name" value="NAD(P)-linked oxidoreductase"/>
    <property type="match status" value="1"/>
</dbReference>
<sequence>MQTVEANGASIPVLGMGTWTLKGQACTELVSQALKVGYRHIDTAAAYDNEEAVGEGIRASGVKREEVFLTTKVWWTDIGGGDLERSAEDSLARLGFDHVDLLLIHWPNPNVDLAESMRALNSVRAGGLARHIGVSNFPTALLAEAVHFSDAPLVANQVEYHPFLNQDRVHEACRTAGMAMVSYCPLARGGDLFSQPAVANPAARYGKTPAQIVLRWHVQQEGVVAIPRTSNPGRLAENADIFDFSLNAEEMGAISALRQRGSRICDYDFSPVWDRG</sequence>
<evidence type="ECO:0000256" key="7">
    <source>
        <dbReference type="PIRSR" id="PIRSR000097-3"/>
    </source>
</evidence>
<dbReference type="InterPro" id="IPR020471">
    <property type="entry name" value="AKR"/>
</dbReference>
<evidence type="ECO:0000259" key="8">
    <source>
        <dbReference type="Pfam" id="PF00248"/>
    </source>
</evidence>
<feature type="domain" description="NADP-dependent oxidoreductase" evidence="8">
    <location>
        <begin position="14"/>
        <end position="257"/>
    </location>
</feature>
<dbReference type="Proteomes" id="UP000199064">
    <property type="component" value="Unassembled WGS sequence"/>
</dbReference>
<dbReference type="PANTHER" id="PTHR43827:SF3">
    <property type="entry name" value="NADP-DEPENDENT OXIDOREDUCTASE DOMAIN-CONTAINING PROTEIN"/>
    <property type="match status" value="1"/>
</dbReference>
<dbReference type="Gene3D" id="3.20.20.100">
    <property type="entry name" value="NADP-dependent oxidoreductase domain"/>
    <property type="match status" value="1"/>
</dbReference>
<dbReference type="InterPro" id="IPR036812">
    <property type="entry name" value="NAD(P)_OxRdtase_dom_sf"/>
</dbReference>
<dbReference type="EMBL" id="FNSL01000001">
    <property type="protein sequence ID" value="SEB34711.1"/>
    <property type="molecule type" value="Genomic_DNA"/>
</dbReference>
<dbReference type="InterPro" id="IPR023210">
    <property type="entry name" value="NADP_OxRdtase_dom"/>
</dbReference>
<dbReference type="PROSITE" id="PS00062">
    <property type="entry name" value="ALDOKETO_REDUCTASE_2"/>
    <property type="match status" value="1"/>
</dbReference>
<comment type="similarity">
    <text evidence="1">Belongs to the aldo/keto reductase family.</text>
</comment>
<evidence type="ECO:0000256" key="5">
    <source>
        <dbReference type="PIRSR" id="PIRSR000097-1"/>
    </source>
</evidence>